<feature type="region of interest" description="Disordered" evidence="2">
    <location>
        <begin position="332"/>
        <end position="355"/>
    </location>
</feature>
<feature type="coiled-coil region" evidence="1">
    <location>
        <begin position="1"/>
        <end position="88"/>
    </location>
</feature>
<accession>A0A354YX19</accession>
<comment type="caution">
    <text evidence="3">The sequence shown here is derived from an EMBL/GenBank/DDBJ whole genome shotgun (WGS) entry which is preliminary data.</text>
</comment>
<dbReference type="EMBL" id="DNZF01000176">
    <property type="protein sequence ID" value="HBK53888.1"/>
    <property type="molecule type" value="Genomic_DNA"/>
</dbReference>
<sequence length="594" mass="69497">MDQTQQQLDQLMREQRSLKRLCREYDQYNRYVLTEKAGGLQATRREMDKLKGRRQEVQNNLEQQQEELIRLELTRQDLTLENDILTEEEKTLRKHEAFNAEEERANIQGKIADLDGKIRQKGESLTQKQRKERQYNEDISFQVGKLTNAEGDMKDILDKLEQDAAEANFAGHVLLSGEFEKNYRNDYGFELWKKESQDYSLLLENILKTLTEQTGANNKYKETQEELAEANKKLELAREEERKWVQLFEEEKDNLRVQFHQWVKDSQEFSLATEAIQVVSRRIMEVFENYQKDEVKEPVRKAYEERFSALQGQLSRQEHRIKMAREEISAKGTELDQWKKKKDPEPQRHPETMESRDKLAATKIPHVPFYAAVEFHPHVPQEQRDRIEAAITQMGLLDALIVPEKYTHQVGQHDRVVKTSPHFFGHTLADFLYPTPIEGRAVTGEDIDNVLRSIMIDHTVEGTAMVREDGSYQLSILTGHAPGAKSIYIGQESRRSYRLQMVEELTGRLIKLQQDLNNLMGHKEQLENRIQSLQEENQQFPSFRDTGTAHETWKDAAKKVVLRQEEEDRKNSLVKEAYGKLQKIKNKLCQLTAA</sequence>
<feature type="coiled-coil region" evidence="1">
    <location>
        <begin position="502"/>
        <end position="536"/>
    </location>
</feature>
<keyword evidence="1" id="KW-0175">Coiled coil</keyword>
<dbReference type="AlphaFoldDB" id="A0A354YX19"/>
<evidence type="ECO:0000256" key="1">
    <source>
        <dbReference type="SAM" id="Coils"/>
    </source>
</evidence>
<evidence type="ECO:0000313" key="3">
    <source>
        <dbReference type="EMBL" id="HBK53888.1"/>
    </source>
</evidence>
<evidence type="ECO:0000256" key="2">
    <source>
        <dbReference type="SAM" id="MobiDB-lite"/>
    </source>
</evidence>
<organism evidence="3 4">
    <name type="scientific">Syntrophomonas wolfei</name>
    <dbReference type="NCBI Taxonomy" id="863"/>
    <lineage>
        <taxon>Bacteria</taxon>
        <taxon>Bacillati</taxon>
        <taxon>Bacillota</taxon>
        <taxon>Clostridia</taxon>
        <taxon>Eubacteriales</taxon>
        <taxon>Syntrophomonadaceae</taxon>
        <taxon>Syntrophomonas</taxon>
    </lineage>
</organism>
<reference evidence="3 4" key="1">
    <citation type="journal article" date="2018" name="Nat. Biotechnol.">
        <title>A standardized bacterial taxonomy based on genome phylogeny substantially revises the tree of life.</title>
        <authorList>
            <person name="Parks D.H."/>
            <person name="Chuvochina M."/>
            <person name="Waite D.W."/>
            <person name="Rinke C."/>
            <person name="Skarshewski A."/>
            <person name="Chaumeil P.A."/>
            <person name="Hugenholtz P."/>
        </authorList>
    </citation>
    <scope>NUCLEOTIDE SEQUENCE [LARGE SCALE GENOMIC DNA]</scope>
    <source>
        <strain evidence="3">UBA10948</strain>
    </source>
</reference>
<evidence type="ECO:0000313" key="4">
    <source>
        <dbReference type="Proteomes" id="UP000263273"/>
    </source>
</evidence>
<proteinExistence type="predicted"/>
<protein>
    <submittedName>
        <fullName evidence="3">Uncharacterized protein</fullName>
    </submittedName>
</protein>
<feature type="non-terminal residue" evidence="3">
    <location>
        <position position="594"/>
    </location>
</feature>
<name>A0A354YX19_9FIRM</name>
<dbReference type="Proteomes" id="UP000263273">
    <property type="component" value="Unassembled WGS sequence"/>
</dbReference>
<gene>
    <name evidence="3" type="ORF">DDZ44_08135</name>
</gene>
<feature type="coiled-coil region" evidence="1">
    <location>
        <begin position="213"/>
        <end position="247"/>
    </location>
</feature>